<reference evidence="2" key="1">
    <citation type="submission" date="2018-06" db="EMBL/GenBank/DDBJ databases">
        <authorList>
            <person name="Zhirakovskaya E."/>
        </authorList>
    </citation>
    <scope>NUCLEOTIDE SEQUENCE</scope>
</reference>
<proteinExistence type="predicted"/>
<organism evidence="2">
    <name type="scientific">hydrothermal vent metagenome</name>
    <dbReference type="NCBI Taxonomy" id="652676"/>
    <lineage>
        <taxon>unclassified sequences</taxon>
        <taxon>metagenomes</taxon>
        <taxon>ecological metagenomes</taxon>
    </lineage>
</organism>
<sequence>MNHLISTLLLLIFSSGIQAAELAKPTQTLNETDITYNYTSGRSYNVRFTAAGVSYRYLSGSKPKKWWGPFPYQAFEIESNVYFASWFEKDYGDYVTLLINFNNNLLYGSAILSAEKVHFHGAKIIRVTRR</sequence>
<feature type="domain" description="Molybdenum cofactor biosynthesis protein F N-terminal" evidence="1">
    <location>
        <begin position="13"/>
        <end position="105"/>
    </location>
</feature>
<dbReference type="AlphaFoldDB" id="A0A3B0YCB8"/>
<dbReference type="Gene3D" id="2.40.128.20">
    <property type="match status" value="1"/>
</dbReference>
<evidence type="ECO:0000259" key="1">
    <source>
        <dbReference type="Pfam" id="PF10703"/>
    </source>
</evidence>
<gene>
    <name evidence="2" type="ORF">MNBD_GAMMA09-3508</name>
</gene>
<dbReference type="InterPro" id="IPR024724">
    <property type="entry name" value="MoaF_N"/>
</dbReference>
<dbReference type="Pfam" id="PF10703">
    <property type="entry name" value="MoaF"/>
    <property type="match status" value="1"/>
</dbReference>
<name>A0A3B0YCB8_9ZZZZ</name>
<dbReference type="EMBL" id="UOFI01000074">
    <property type="protein sequence ID" value="VAW66344.1"/>
    <property type="molecule type" value="Genomic_DNA"/>
</dbReference>
<dbReference type="InterPro" id="IPR012674">
    <property type="entry name" value="Calycin"/>
</dbReference>
<accession>A0A3B0YCB8</accession>
<protein>
    <recommendedName>
        <fullName evidence="1">Molybdenum cofactor biosynthesis protein F N-terminal domain-containing protein</fullName>
    </recommendedName>
</protein>
<evidence type="ECO:0000313" key="2">
    <source>
        <dbReference type="EMBL" id="VAW66344.1"/>
    </source>
</evidence>